<dbReference type="Gene3D" id="1.50.10.10">
    <property type="match status" value="1"/>
</dbReference>
<dbReference type="VEuPathDB" id="VectorBase:HLOH_056740"/>
<gene>
    <name evidence="3" type="ORF">HPB48_008838</name>
</gene>
<feature type="binding site" evidence="2">
    <location>
        <position position="53"/>
    </location>
    <ligand>
        <name>Zn(2+)</name>
        <dbReference type="ChEBI" id="CHEBI:29105"/>
    </ligand>
</feature>
<dbReference type="PRINTS" id="PR01950">
    <property type="entry name" value="LANCSUPER"/>
</dbReference>
<comment type="caution">
    <text evidence="3">The sequence shown here is derived from an EMBL/GenBank/DDBJ whole genome shotgun (WGS) entry which is preliminary data.</text>
</comment>
<evidence type="ECO:0000256" key="1">
    <source>
        <dbReference type="ARBA" id="ARBA00007179"/>
    </source>
</evidence>
<dbReference type="CDD" id="cd04794">
    <property type="entry name" value="euk_LANCL"/>
    <property type="match status" value="1"/>
</dbReference>
<reference evidence="3 4" key="1">
    <citation type="journal article" date="2020" name="Cell">
        <title>Large-Scale Comparative Analyses of Tick Genomes Elucidate Their Genetic Diversity and Vector Capacities.</title>
        <authorList>
            <consortium name="Tick Genome and Microbiome Consortium (TIGMIC)"/>
            <person name="Jia N."/>
            <person name="Wang J."/>
            <person name="Shi W."/>
            <person name="Du L."/>
            <person name="Sun Y."/>
            <person name="Zhan W."/>
            <person name="Jiang J.F."/>
            <person name="Wang Q."/>
            <person name="Zhang B."/>
            <person name="Ji P."/>
            <person name="Bell-Sakyi L."/>
            <person name="Cui X.M."/>
            <person name="Yuan T.T."/>
            <person name="Jiang B.G."/>
            <person name="Yang W.F."/>
            <person name="Lam T.T."/>
            <person name="Chang Q.C."/>
            <person name="Ding S.J."/>
            <person name="Wang X.J."/>
            <person name="Zhu J.G."/>
            <person name="Ruan X.D."/>
            <person name="Zhao L."/>
            <person name="Wei J.T."/>
            <person name="Ye R.Z."/>
            <person name="Que T.C."/>
            <person name="Du C.H."/>
            <person name="Zhou Y.H."/>
            <person name="Cheng J.X."/>
            <person name="Dai P.F."/>
            <person name="Guo W.B."/>
            <person name="Han X.H."/>
            <person name="Huang E.J."/>
            <person name="Li L.F."/>
            <person name="Wei W."/>
            <person name="Gao Y.C."/>
            <person name="Liu J.Z."/>
            <person name="Shao H.Z."/>
            <person name="Wang X."/>
            <person name="Wang C.C."/>
            <person name="Yang T.C."/>
            <person name="Huo Q.B."/>
            <person name="Li W."/>
            <person name="Chen H.Y."/>
            <person name="Chen S.E."/>
            <person name="Zhou L.G."/>
            <person name="Ni X.B."/>
            <person name="Tian J.H."/>
            <person name="Sheng Y."/>
            <person name="Liu T."/>
            <person name="Pan Y.S."/>
            <person name="Xia L.Y."/>
            <person name="Li J."/>
            <person name="Zhao F."/>
            <person name="Cao W.C."/>
        </authorList>
    </citation>
    <scope>NUCLEOTIDE SEQUENCE [LARGE SCALE GENOMIC DNA]</scope>
    <source>
        <strain evidence="3">HaeL-2018</strain>
    </source>
</reference>
<dbReference type="GO" id="GO:0031179">
    <property type="term" value="P:peptide modification"/>
    <property type="evidence" value="ECO:0007669"/>
    <property type="project" value="InterPro"/>
</dbReference>
<dbReference type="Pfam" id="PF05147">
    <property type="entry name" value="LANC_like"/>
    <property type="match status" value="1"/>
</dbReference>
<dbReference type="SUPFAM" id="SSF158745">
    <property type="entry name" value="LanC-like"/>
    <property type="match status" value="1"/>
</dbReference>
<dbReference type="InterPro" id="IPR020464">
    <property type="entry name" value="LanC-like_prot_euk"/>
</dbReference>
<protein>
    <submittedName>
        <fullName evidence="3">Uncharacterized protein</fullName>
    </submittedName>
</protein>
<dbReference type="Proteomes" id="UP000821853">
    <property type="component" value="Chromosome 9"/>
</dbReference>
<feature type="binding site" evidence="2">
    <location>
        <position position="52"/>
    </location>
    <ligand>
        <name>Zn(2+)</name>
        <dbReference type="ChEBI" id="CHEBI:29105"/>
    </ligand>
</feature>
<evidence type="ECO:0000313" key="4">
    <source>
        <dbReference type="Proteomes" id="UP000821853"/>
    </source>
</evidence>
<dbReference type="GO" id="GO:0005975">
    <property type="term" value="P:carbohydrate metabolic process"/>
    <property type="evidence" value="ECO:0007669"/>
    <property type="project" value="InterPro"/>
</dbReference>
<dbReference type="GO" id="GO:0005886">
    <property type="term" value="C:plasma membrane"/>
    <property type="evidence" value="ECO:0007669"/>
    <property type="project" value="TreeGrafter"/>
</dbReference>
<dbReference type="GO" id="GO:0046872">
    <property type="term" value="F:metal ion binding"/>
    <property type="evidence" value="ECO:0007669"/>
    <property type="project" value="UniProtKB-KW"/>
</dbReference>
<name>A0A9J6H3E8_HAELO</name>
<accession>A0A9J6H3E8</accession>
<dbReference type="InterPro" id="IPR012341">
    <property type="entry name" value="6hp_glycosidase-like_sf"/>
</dbReference>
<evidence type="ECO:0000256" key="2">
    <source>
        <dbReference type="PIRSR" id="PIRSR607822-1"/>
    </source>
</evidence>
<keyword evidence="2" id="KW-0479">Metal-binding</keyword>
<dbReference type="OrthoDB" id="10257263at2759"/>
<proteinExistence type="inferred from homology"/>
<dbReference type="AlphaFoldDB" id="A0A9J6H3E8"/>
<keyword evidence="2" id="KW-0862">Zinc</keyword>
<organism evidence="3 4">
    <name type="scientific">Haemaphysalis longicornis</name>
    <name type="common">Bush tick</name>
    <dbReference type="NCBI Taxonomy" id="44386"/>
    <lineage>
        <taxon>Eukaryota</taxon>
        <taxon>Metazoa</taxon>
        <taxon>Ecdysozoa</taxon>
        <taxon>Arthropoda</taxon>
        <taxon>Chelicerata</taxon>
        <taxon>Arachnida</taxon>
        <taxon>Acari</taxon>
        <taxon>Parasitiformes</taxon>
        <taxon>Ixodida</taxon>
        <taxon>Ixodoidea</taxon>
        <taxon>Ixodidae</taxon>
        <taxon>Haemaphysalinae</taxon>
        <taxon>Haemaphysalis</taxon>
    </lineage>
</organism>
<dbReference type="PANTHER" id="PTHR12736:SF7">
    <property type="entry name" value="LANC-LIKE PROTEIN 3"/>
    <property type="match status" value="1"/>
</dbReference>
<comment type="similarity">
    <text evidence="1">Belongs to the LanC-like protein family.</text>
</comment>
<keyword evidence="4" id="KW-1185">Reference proteome</keyword>
<dbReference type="PANTHER" id="PTHR12736">
    <property type="entry name" value="LANC-LIKE PROTEIN"/>
    <property type="match status" value="1"/>
</dbReference>
<dbReference type="PRINTS" id="PR01951">
    <property type="entry name" value="LANCEUKARYTE"/>
</dbReference>
<evidence type="ECO:0000313" key="3">
    <source>
        <dbReference type="EMBL" id="KAH9382306.1"/>
    </source>
</evidence>
<sequence length="167" mass="18241">MSCVPLSRRAGVMQLMAKAYLTWQDPRYLDSCLRSGQLVWECGLLRKGPGICHGIGGSGYALLLLYRLTADLRWLHRARQFAEFMFTDEFKQARTPDCPYSLFEGLAGTACFLAGPAGAARGRLPPQAGGCCMLPLPCSASPTRLTKRGAGIGKMVDHISLYVRILS</sequence>
<dbReference type="InterPro" id="IPR007822">
    <property type="entry name" value="LANC-like"/>
</dbReference>
<dbReference type="EMBL" id="JABSTR010000011">
    <property type="protein sequence ID" value="KAH9382306.1"/>
    <property type="molecule type" value="Genomic_DNA"/>
</dbReference>